<protein>
    <recommendedName>
        <fullName evidence="7">Large ribosomal subunit protein mL52</fullName>
    </recommendedName>
    <alternativeName>
        <fullName evidence="8">39S ribosomal protein L52, mitochondrial</fullName>
    </alternativeName>
</protein>
<dbReference type="AlphaFoldDB" id="A0AAE0YH66"/>
<accession>A0AAE0YH66</accession>
<dbReference type="Proteomes" id="UP001283361">
    <property type="component" value="Unassembled WGS sequence"/>
</dbReference>
<dbReference type="InterPro" id="IPR034596">
    <property type="entry name" value="Ribosomal_mL52"/>
</dbReference>
<evidence type="ECO:0000313" key="11">
    <source>
        <dbReference type="Proteomes" id="UP001283361"/>
    </source>
</evidence>
<evidence type="ECO:0000256" key="6">
    <source>
        <dbReference type="ARBA" id="ARBA00023274"/>
    </source>
</evidence>
<comment type="subcellular location">
    <subcellularLocation>
        <location evidence="1">Mitochondrion</location>
    </subcellularLocation>
</comment>
<keyword evidence="9" id="KW-0175">Coiled coil</keyword>
<sequence length="157" mass="18670">MAASIRAPLLKTSKKVHILTSLRLRVTQEAWQCIFPGVSCMNCGFHTSSTHQKDRRKDRAVSQYLYYRDFEKTMRHRNLPLLNLPDYSYTDGRPTELSLSQTRRQEKNYELAKQIVQLVGEMKQAESLHREQQEAEVVRQRDRLERRLMEKNTQFKE</sequence>
<dbReference type="Pfam" id="PF18699">
    <property type="entry name" value="MRPL52"/>
    <property type="match status" value="1"/>
</dbReference>
<evidence type="ECO:0000256" key="2">
    <source>
        <dbReference type="ARBA" id="ARBA00007232"/>
    </source>
</evidence>
<comment type="caution">
    <text evidence="10">The sequence shown here is derived from an EMBL/GenBank/DDBJ whole genome shotgun (WGS) entry which is preliminary data.</text>
</comment>
<feature type="coiled-coil region" evidence="9">
    <location>
        <begin position="115"/>
        <end position="154"/>
    </location>
</feature>
<evidence type="ECO:0000256" key="7">
    <source>
        <dbReference type="ARBA" id="ARBA00035181"/>
    </source>
</evidence>
<keyword evidence="6" id="KW-0687">Ribonucleoprotein</keyword>
<dbReference type="GO" id="GO:0032543">
    <property type="term" value="P:mitochondrial translation"/>
    <property type="evidence" value="ECO:0007669"/>
    <property type="project" value="InterPro"/>
</dbReference>
<evidence type="ECO:0000256" key="5">
    <source>
        <dbReference type="ARBA" id="ARBA00023128"/>
    </source>
</evidence>
<evidence type="ECO:0000256" key="1">
    <source>
        <dbReference type="ARBA" id="ARBA00004173"/>
    </source>
</evidence>
<dbReference type="GO" id="GO:0005762">
    <property type="term" value="C:mitochondrial large ribosomal subunit"/>
    <property type="evidence" value="ECO:0007669"/>
    <property type="project" value="InterPro"/>
</dbReference>
<evidence type="ECO:0000256" key="4">
    <source>
        <dbReference type="ARBA" id="ARBA00022980"/>
    </source>
</evidence>
<name>A0AAE0YH66_9GAST</name>
<reference evidence="10" key="1">
    <citation type="journal article" date="2023" name="G3 (Bethesda)">
        <title>A reference genome for the long-term kleptoplast-retaining sea slug Elysia crispata morphotype clarki.</title>
        <authorList>
            <person name="Eastman K.E."/>
            <person name="Pendleton A.L."/>
            <person name="Shaikh M.A."/>
            <person name="Suttiyut T."/>
            <person name="Ogas R."/>
            <person name="Tomko P."/>
            <person name="Gavelis G."/>
            <person name="Widhalm J.R."/>
            <person name="Wisecaver J.H."/>
        </authorList>
    </citation>
    <scope>NUCLEOTIDE SEQUENCE</scope>
    <source>
        <strain evidence="10">ECLA1</strain>
    </source>
</reference>
<dbReference type="PANTHER" id="PTHR34090:SF1">
    <property type="entry name" value="LARGE RIBOSOMAL SUBUNIT PROTEIN ML52"/>
    <property type="match status" value="1"/>
</dbReference>
<evidence type="ECO:0000256" key="9">
    <source>
        <dbReference type="SAM" id="Coils"/>
    </source>
</evidence>
<proteinExistence type="inferred from homology"/>
<evidence type="ECO:0000256" key="3">
    <source>
        <dbReference type="ARBA" id="ARBA00022946"/>
    </source>
</evidence>
<organism evidence="10 11">
    <name type="scientific">Elysia crispata</name>
    <name type="common">lettuce slug</name>
    <dbReference type="NCBI Taxonomy" id="231223"/>
    <lineage>
        <taxon>Eukaryota</taxon>
        <taxon>Metazoa</taxon>
        <taxon>Spiralia</taxon>
        <taxon>Lophotrochozoa</taxon>
        <taxon>Mollusca</taxon>
        <taxon>Gastropoda</taxon>
        <taxon>Heterobranchia</taxon>
        <taxon>Euthyneura</taxon>
        <taxon>Panpulmonata</taxon>
        <taxon>Sacoglossa</taxon>
        <taxon>Placobranchoidea</taxon>
        <taxon>Plakobranchidae</taxon>
        <taxon>Elysia</taxon>
    </lineage>
</organism>
<evidence type="ECO:0000256" key="8">
    <source>
        <dbReference type="ARBA" id="ARBA00035425"/>
    </source>
</evidence>
<keyword evidence="3" id="KW-0809">Transit peptide</keyword>
<keyword evidence="4" id="KW-0689">Ribosomal protein</keyword>
<gene>
    <name evidence="10" type="ORF">RRG08_037656</name>
</gene>
<keyword evidence="5" id="KW-0496">Mitochondrion</keyword>
<evidence type="ECO:0000313" key="10">
    <source>
        <dbReference type="EMBL" id="KAK3745041.1"/>
    </source>
</evidence>
<keyword evidence="11" id="KW-1185">Reference proteome</keyword>
<dbReference type="EMBL" id="JAWDGP010006239">
    <property type="protein sequence ID" value="KAK3745041.1"/>
    <property type="molecule type" value="Genomic_DNA"/>
</dbReference>
<comment type="similarity">
    <text evidence="2">Belongs to the mitochondrion-specific ribosomal protein mL52 family.</text>
</comment>
<dbReference type="PANTHER" id="PTHR34090">
    <property type="entry name" value="39S RIBOSOMAL PROTEIN L52, MITOCHONDRIAL"/>
    <property type="match status" value="1"/>
</dbReference>
<dbReference type="GO" id="GO:0003735">
    <property type="term" value="F:structural constituent of ribosome"/>
    <property type="evidence" value="ECO:0007669"/>
    <property type="project" value="InterPro"/>
</dbReference>